<comment type="caution">
    <text evidence="1">The sequence shown here is derived from an EMBL/GenBank/DDBJ whole genome shotgun (WGS) entry which is preliminary data.</text>
</comment>
<name>A0AAD5N414_PARTN</name>
<evidence type="ECO:0000313" key="2">
    <source>
        <dbReference type="Proteomes" id="UP001196413"/>
    </source>
</evidence>
<dbReference type="Proteomes" id="UP001196413">
    <property type="component" value="Unassembled WGS sequence"/>
</dbReference>
<proteinExistence type="predicted"/>
<evidence type="ECO:0000313" key="1">
    <source>
        <dbReference type="EMBL" id="KAJ1359896.1"/>
    </source>
</evidence>
<dbReference type="AlphaFoldDB" id="A0AAD5N414"/>
<accession>A0AAD5N414</accession>
<protein>
    <submittedName>
        <fullName evidence="1">Uncharacterized protein</fullName>
    </submittedName>
</protein>
<dbReference type="EMBL" id="JAHQIW010003724">
    <property type="protein sequence ID" value="KAJ1359896.1"/>
    <property type="molecule type" value="Genomic_DNA"/>
</dbReference>
<reference evidence="1" key="1">
    <citation type="submission" date="2021-06" db="EMBL/GenBank/DDBJ databases">
        <title>Parelaphostrongylus tenuis whole genome reference sequence.</title>
        <authorList>
            <person name="Garwood T.J."/>
            <person name="Larsen P.A."/>
            <person name="Fountain-Jones N.M."/>
            <person name="Garbe J.R."/>
            <person name="Macchietto M.G."/>
            <person name="Kania S.A."/>
            <person name="Gerhold R.W."/>
            <person name="Richards J.E."/>
            <person name="Wolf T.M."/>
        </authorList>
    </citation>
    <scope>NUCLEOTIDE SEQUENCE</scope>
    <source>
        <strain evidence="1">MNPRO001-30</strain>
        <tissue evidence="1">Meninges</tissue>
    </source>
</reference>
<gene>
    <name evidence="1" type="ORF">KIN20_018718</name>
</gene>
<keyword evidence="2" id="KW-1185">Reference proteome</keyword>
<sequence>MMKENCIIVDNTVTSICTQPMMQQAQQNMCDKLVAAIPPQHLTIGGAISVRTAFFCTNVTLTSERSLCRPQTLSLRIGRDPCGKV</sequence>
<organism evidence="1 2">
    <name type="scientific">Parelaphostrongylus tenuis</name>
    <name type="common">Meningeal worm</name>
    <dbReference type="NCBI Taxonomy" id="148309"/>
    <lineage>
        <taxon>Eukaryota</taxon>
        <taxon>Metazoa</taxon>
        <taxon>Ecdysozoa</taxon>
        <taxon>Nematoda</taxon>
        <taxon>Chromadorea</taxon>
        <taxon>Rhabditida</taxon>
        <taxon>Rhabditina</taxon>
        <taxon>Rhabditomorpha</taxon>
        <taxon>Strongyloidea</taxon>
        <taxon>Metastrongylidae</taxon>
        <taxon>Parelaphostrongylus</taxon>
    </lineage>
</organism>